<dbReference type="SUPFAM" id="SSF141371">
    <property type="entry name" value="PilZ domain-like"/>
    <property type="match status" value="1"/>
</dbReference>
<dbReference type="InterPro" id="IPR009875">
    <property type="entry name" value="PilZ_domain"/>
</dbReference>
<keyword evidence="4" id="KW-1185">Reference proteome</keyword>
<evidence type="ECO:0000256" key="1">
    <source>
        <dbReference type="SAM" id="MobiDB-lite"/>
    </source>
</evidence>
<dbReference type="RefSeq" id="WP_241445797.1">
    <property type="nucleotide sequence ID" value="NZ_JAKZHW010000001.1"/>
</dbReference>
<feature type="domain" description="PilZ" evidence="2">
    <location>
        <begin position="7"/>
        <end position="88"/>
    </location>
</feature>
<evidence type="ECO:0000313" key="4">
    <source>
        <dbReference type="Proteomes" id="UP001203058"/>
    </source>
</evidence>
<evidence type="ECO:0000259" key="2">
    <source>
        <dbReference type="Pfam" id="PF07238"/>
    </source>
</evidence>
<protein>
    <submittedName>
        <fullName evidence="3">PilZ domain-containing protein</fullName>
    </submittedName>
</protein>
<name>A0ABS9VJE8_9SPHN</name>
<accession>A0ABS9VJE8</accession>
<dbReference type="Gene3D" id="2.40.10.220">
    <property type="entry name" value="predicted glycosyltransferase like domains"/>
    <property type="match status" value="1"/>
</dbReference>
<evidence type="ECO:0000313" key="3">
    <source>
        <dbReference type="EMBL" id="MCH8615105.1"/>
    </source>
</evidence>
<reference evidence="3 4" key="1">
    <citation type="submission" date="2022-03" db="EMBL/GenBank/DDBJ databases">
        <authorList>
            <person name="Jo J.-H."/>
            <person name="Im W.-T."/>
        </authorList>
    </citation>
    <scope>NUCLEOTIDE SEQUENCE [LARGE SCALE GENOMIC DNA]</scope>
    <source>
        <strain evidence="3 4">SM33</strain>
    </source>
</reference>
<dbReference type="Pfam" id="PF07238">
    <property type="entry name" value="PilZ"/>
    <property type="match status" value="1"/>
</dbReference>
<dbReference type="Proteomes" id="UP001203058">
    <property type="component" value="Unassembled WGS sequence"/>
</dbReference>
<sequence>MDASNCQNRRSRRSQVLLTAEIEHAGATQSVKLRNMSADGALVESKSLPIEGTPVVFCRKELCVQGKVVWVNGSFAGIAFNSKLNPEEVLRHIPQPRPKIQPRAYRPGFTPRSMTSEQQRLAESWIWSPGANRPGE</sequence>
<gene>
    <name evidence="3" type="ORF">LZ016_03145</name>
</gene>
<dbReference type="EMBL" id="JAKZHW010000001">
    <property type="protein sequence ID" value="MCH8615105.1"/>
    <property type="molecule type" value="Genomic_DNA"/>
</dbReference>
<comment type="caution">
    <text evidence="3">The sequence shown here is derived from an EMBL/GenBank/DDBJ whole genome shotgun (WGS) entry which is preliminary data.</text>
</comment>
<proteinExistence type="predicted"/>
<organism evidence="3 4">
    <name type="scientific">Sphingomonas telluris</name>
    <dbReference type="NCBI Taxonomy" id="2907998"/>
    <lineage>
        <taxon>Bacteria</taxon>
        <taxon>Pseudomonadati</taxon>
        <taxon>Pseudomonadota</taxon>
        <taxon>Alphaproteobacteria</taxon>
        <taxon>Sphingomonadales</taxon>
        <taxon>Sphingomonadaceae</taxon>
        <taxon>Sphingomonas</taxon>
    </lineage>
</organism>
<feature type="region of interest" description="Disordered" evidence="1">
    <location>
        <begin position="94"/>
        <end position="114"/>
    </location>
</feature>